<keyword evidence="2" id="KW-1185">Reference proteome</keyword>
<dbReference type="Pfam" id="PF03358">
    <property type="entry name" value="FMN_red"/>
    <property type="match status" value="1"/>
</dbReference>
<proteinExistence type="predicted"/>
<organism evidence="2 3">
    <name type="scientific">Actinia tenebrosa</name>
    <name type="common">Australian red waratah sea anemone</name>
    <dbReference type="NCBI Taxonomy" id="6105"/>
    <lineage>
        <taxon>Eukaryota</taxon>
        <taxon>Metazoa</taxon>
        <taxon>Cnidaria</taxon>
        <taxon>Anthozoa</taxon>
        <taxon>Hexacorallia</taxon>
        <taxon>Actiniaria</taxon>
        <taxon>Actiniidae</taxon>
        <taxon>Actinia</taxon>
    </lineage>
</organism>
<dbReference type="Proteomes" id="UP000515163">
    <property type="component" value="Unplaced"/>
</dbReference>
<dbReference type="InParanoid" id="A0A6P8JD74"/>
<dbReference type="SUPFAM" id="SSF52218">
    <property type="entry name" value="Flavoproteins"/>
    <property type="match status" value="1"/>
</dbReference>
<reference evidence="3" key="1">
    <citation type="submission" date="2025-08" db="UniProtKB">
        <authorList>
            <consortium name="RefSeq"/>
        </authorList>
    </citation>
    <scope>IDENTIFICATION</scope>
    <source>
        <tissue evidence="3">Tentacle</tissue>
    </source>
</reference>
<dbReference type="KEGG" id="aten:116308226"/>
<accession>A0A6P8JD74</accession>
<feature type="domain" description="NADPH-dependent FMN reductase-like" evidence="1">
    <location>
        <begin position="14"/>
        <end position="107"/>
    </location>
</feature>
<dbReference type="InterPro" id="IPR029039">
    <property type="entry name" value="Flavoprotein-like_sf"/>
</dbReference>
<dbReference type="AlphaFoldDB" id="A0A6P8JD74"/>
<dbReference type="InterPro" id="IPR005025">
    <property type="entry name" value="FMN_Rdtase-like_dom"/>
</dbReference>
<protein>
    <submittedName>
        <fullName evidence="3">Uncharacterized protein LOC116308226</fullName>
    </submittedName>
</protein>
<evidence type="ECO:0000259" key="1">
    <source>
        <dbReference type="Pfam" id="PF03358"/>
    </source>
</evidence>
<dbReference type="RefSeq" id="XP_031574465.1">
    <property type="nucleotide sequence ID" value="XM_031718605.1"/>
</dbReference>
<dbReference type="OrthoDB" id="5949069at2759"/>
<dbReference type="GeneID" id="116308226"/>
<gene>
    <name evidence="3" type="primary">LOC116308226</name>
</gene>
<dbReference type="GO" id="GO:0016491">
    <property type="term" value="F:oxidoreductase activity"/>
    <property type="evidence" value="ECO:0007669"/>
    <property type="project" value="InterPro"/>
</dbReference>
<name>A0A6P8JD74_ACTTE</name>
<evidence type="ECO:0000313" key="3">
    <source>
        <dbReference type="RefSeq" id="XP_031574465.1"/>
    </source>
</evidence>
<evidence type="ECO:0000313" key="2">
    <source>
        <dbReference type="Proteomes" id="UP000515163"/>
    </source>
</evidence>
<sequence length="166" mass="18642">MKIVLFADFIATNHGLNQAQYVLKQLCDQGHHISLFECSDVSVPILIYEEPSTAIRGVYEDPLVLLERKVLQADAILLVTDRHTYETPASLVTVKKHFRGGNYVWRPYGINCILIGGSVHSRKVAMVLHSLLEGSDYMSGCLPRRCSWTKLYAIDYSMETPGPCVL</sequence>